<name>A0A6C0BT34_9ZZZZ</name>
<evidence type="ECO:0000313" key="1">
    <source>
        <dbReference type="EMBL" id="QHS95595.1"/>
    </source>
</evidence>
<protein>
    <submittedName>
        <fullName evidence="1">Uncharacterized protein</fullName>
    </submittedName>
</protein>
<dbReference type="AlphaFoldDB" id="A0A6C0BT34"/>
<sequence>MSSTPAPSESNIVNQQEKLTFTPSHIITNKFNVIINNGGREPVNKCVACGVDIGEDNPRQYCMKTYCPDM</sequence>
<dbReference type="EMBL" id="MN739253">
    <property type="protein sequence ID" value="QHS95595.1"/>
    <property type="molecule type" value="Genomic_DNA"/>
</dbReference>
<organism evidence="1">
    <name type="scientific">viral metagenome</name>
    <dbReference type="NCBI Taxonomy" id="1070528"/>
    <lineage>
        <taxon>unclassified sequences</taxon>
        <taxon>metagenomes</taxon>
        <taxon>organismal metagenomes</taxon>
    </lineage>
</organism>
<reference evidence="1" key="1">
    <citation type="journal article" date="2020" name="Nature">
        <title>Giant virus diversity and host interactions through global metagenomics.</title>
        <authorList>
            <person name="Schulz F."/>
            <person name="Roux S."/>
            <person name="Paez-Espino D."/>
            <person name="Jungbluth S."/>
            <person name="Walsh D.A."/>
            <person name="Denef V.J."/>
            <person name="McMahon K.D."/>
            <person name="Konstantinidis K.T."/>
            <person name="Eloe-Fadrosh E.A."/>
            <person name="Kyrpides N.C."/>
            <person name="Woyke T."/>
        </authorList>
    </citation>
    <scope>NUCLEOTIDE SEQUENCE</scope>
    <source>
        <strain evidence="1">GVMAG-M-3300018868-6</strain>
    </source>
</reference>
<accession>A0A6C0BT34</accession>
<proteinExistence type="predicted"/>